<proteinExistence type="predicted"/>
<name>A0ABM3R2V3_SPIOL</name>
<organism evidence="1 2">
    <name type="scientific">Spinacia oleracea</name>
    <name type="common">Spinach</name>
    <dbReference type="NCBI Taxonomy" id="3562"/>
    <lineage>
        <taxon>Eukaryota</taxon>
        <taxon>Viridiplantae</taxon>
        <taxon>Streptophyta</taxon>
        <taxon>Embryophyta</taxon>
        <taxon>Tracheophyta</taxon>
        <taxon>Spermatophyta</taxon>
        <taxon>Magnoliopsida</taxon>
        <taxon>eudicotyledons</taxon>
        <taxon>Gunneridae</taxon>
        <taxon>Pentapetalae</taxon>
        <taxon>Caryophyllales</taxon>
        <taxon>Chenopodiaceae</taxon>
        <taxon>Chenopodioideae</taxon>
        <taxon>Anserineae</taxon>
        <taxon>Spinacia</taxon>
    </lineage>
</organism>
<protein>
    <submittedName>
        <fullName evidence="2">Uncharacterized protein</fullName>
    </submittedName>
</protein>
<keyword evidence="1" id="KW-1185">Reference proteome</keyword>
<dbReference type="GeneID" id="130464413"/>
<sequence length="142" mass="16788">MGGGYLREIPSSSYSYSYSYYYAPPPMAKQETQSLPQKQYPQQIEQERQQLPLLIQQWRMYELQLRLHKTLSGQHTHHSSSFFSYNIHNEDEFLDAFSKPKLLKNDDCESSKGGVNIVNEEDKKDEDQILDDVRPYVLFPRY</sequence>
<evidence type="ECO:0000313" key="2">
    <source>
        <dbReference type="RefSeq" id="XP_056689940.1"/>
    </source>
</evidence>
<reference evidence="1" key="1">
    <citation type="journal article" date="2021" name="Nat. Commun.">
        <title>Genomic analyses provide insights into spinach domestication and the genetic basis of agronomic traits.</title>
        <authorList>
            <person name="Cai X."/>
            <person name="Sun X."/>
            <person name="Xu C."/>
            <person name="Sun H."/>
            <person name="Wang X."/>
            <person name="Ge C."/>
            <person name="Zhang Z."/>
            <person name="Wang Q."/>
            <person name="Fei Z."/>
            <person name="Jiao C."/>
            <person name="Wang Q."/>
        </authorList>
    </citation>
    <scope>NUCLEOTIDE SEQUENCE [LARGE SCALE GENOMIC DNA]</scope>
    <source>
        <strain evidence="1">cv. Varoflay</strain>
    </source>
</reference>
<evidence type="ECO:0000313" key="1">
    <source>
        <dbReference type="Proteomes" id="UP000813463"/>
    </source>
</evidence>
<gene>
    <name evidence="2" type="primary">LOC130464413</name>
</gene>
<dbReference type="RefSeq" id="XP_056689940.1">
    <property type="nucleotide sequence ID" value="XM_056833962.1"/>
</dbReference>
<reference evidence="2" key="2">
    <citation type="submission" date="2025-08" db="UniProtKB">
        <authorList>
            <consortium name="RefSeq"/>
        </authorList>
    </citation>
    <scope>IDENTIFICATION</scope>
    <source>
        <tissue evidence="2">Leaf</tissue>
    </source>
</reference>
<accession>A0ABM3R2V3</accession>
<dbReference type="Proteomes" id="UP000813463">
    <property type="component" value="Chromosome 6"/>
</dbReference>